<evidence type="ECO:0000313" key="4">
    <source>
        <dbReference type="Proteomes" id="UP000664209"/>
    </source>
</evidence>
<proteinExistence type="predicted"/>
<name>A0A939LPX1_9CELL</name>
<feature type="domain" description="Nitroreductase" evidence="2">
    <location>
        <begin position="7"/>
        <end position="174"/>
    </location>
</feature>
<reference evidence="3" key="1">
    <citation type="submission" date="2021-03" db="EMBL/GenBank/DDBJ databases">
        <title>Actinotalea soli sp. nov., isolated from soil.</title>
        <authorList>
            <person name="Ping W."/>
            <person name="Zhang J."/>
        </authorList>
    </citation>
    <scope>NUCLEOTIDE SEQUENCE</scope>
    <source>
        <strain evidence="3">BY-33</strain>
    </source>
</reference>
<dbReference type="PANTHER" id="PTHR23026">
    <property type="entry name" value="NADPH NITROREDUCTASE"/>
    <property type="match status" value="1"/>
</dbReference>
<evidence type="ECO:0000259" key="2">
    <source>
        <dbReference type="Pfam" id="PF00881"/>
    </source>
</evidence>
<evidence type="ECO:0000256" key="1">
    <source>
        <dbReference type="SAM" id="MobiDB-lite"/>
    </source>
</evidence>
<evidence type="ECO:0000313" key="3">
    <source>
        <dbReference type="EMBL" id="MBO1751798.1"/>
    </source>
</evidence>
<protein>
    <submittedName>
        <fullName evidence="3">Nitroreductase family protein</fullName>
    </submittedName>
</protein>
<dbReference type="InterPro" id="IPR029479">
    <property type="entry name" value="Nitroreductase"/>
</dbReference>
<gene>
    <name evidence="3" type="ORF">J4G33_08290</name>
</gene>
<dbReference type="SUPFAM" id="SSF55469">
    <property type="entry name" value="FMN-dependent nitroreductase-like"/>
    <property type="match status" value="1"/>
</dbReference>
<dbReference type="PANTHER" id="PTHR23026:SF123">
    <property type="entry name" value="NAD(P)H NITROREDUCTASE RV3131-RELATED"/>
    <property type="match status" value="1"/>
</dbReference>
<dbReference type="Gene3D" id="3.40.109.10">
    <property type="entry name" value="NADH Oxidase"/>
    <property type="match status" value="1"/>
</dbReference>
<dbReference type="InterPro" id="IPR000415">
    <property type="entry name" value="Nitroreductase-like"/>
</dbReference>
<accession>A0A939LPX1</accession>
<dbReference type="InterPro" id="IPR050627">
    <property type="entry name" value="Nitroreductase/BluB"/>
</dbReference>
<dbReference type="CDD" id="cd02062">
    <property type="entry name" value="Nitro_FMN_reductase"/>
    <property type="match status" value="1"/>
</dbReference>
<comment type="caution">
    <text evidence="3">The sequence shown here is derived from an EMBL/GenBank/DDBJ whole genome shotgun (WGS) entry which is preliminary data.</text>
</comment>
<dbReference type="GO" id="GO:0016491">
    <property type="term" value="F:oxidoreductase activity"/>
    <property type="evidence" value="ECO:0007669"/>
    <property type="project" value="InterPro"/>
</dbReference>
<keyword evidence="4" id="KW-1185">Reference proteome</keyword>
<organism evidence="3 4">
    <name type="scientific">Actinotalea soli</name>
    <dbReference type="NCBI Taxonomy" id="2819234"/>
    <lineage>
        <taxon>Bacteria</taxon>
        <taxon>Bacillati</taxon>
        <taxon>Actinomycetota</taxon>
        <taxon>Actinomycetes</taxon>
        <taxon>Micrococcales</taxon>
        <taxon>Cellulomonadaceae</taxon>
        <taxon>Actinotalea</taxon>
    </lineage>
</organism>
<feature type="region of interest" description="Disordered" evidence="1">
    <location>
        <begin position="169"/>
        <end position="215"/>
    </location>
</feature>
<dbReference type="Pfam" id="PF00881">
    <property type="entry name" value="Nitroreductase"/>
    <property type="match status" value="1"/>
</dbReference>
<dbReference type="AlphaFoldDB" id="A0A939LPX1"/>
<dbReference type="RefSeq" id="WP_208055462.1">
    <property type="nucleotide sequence ID" value="NZ_JAGEMK010000003.1"/>
</dbReference>
<dbReference type="EMBL" id="JAGEMK010000003">
    <property type="protein sequence ID" value="MBO1751798.1"/>
    <property type="molecule type" value="Genomic_DNA"/>
</dbReference>
<sequence>MEFQEVVRRRRMVRSYAPEPVDPVVLDRVVANALRAPSAGFSQGWGFLVLDTPEDVARFWRATTPRPADPAPPARSPSRWLRGMSAAPVVVVPLSDESAYRQRYAEPDKSGRAWPVPYWHVDTGMAALLILQSAVDAGLGACFFGIPAEQVDAFRREFAVPGTHVPVGAVTLGHPARDEQAGGSPRRRPRRPVAEVVHRGQWGAGPSRADRVPGT</sequence>
<dbReference type="Proteomes" id="UP000664209">
    <property type="component" value="Unassembled WGS sequence"/>
</dbReference>